<dbReference type="RefSeq" id="WP_173866337.1">
    <property type="nucleotide sequence ID" value="NZ_JAAWUU010000023.1"/>
</dbReference>
<feature type="signal peptide" evidence="2">
    <location>
        <begin position="1"/>
        <end position="19"/>
    </location>
</feature>
<reference evidence="3 4" key="1">
    <citation type="journal article" date="2020" name="Cell Host Microbe">
        <title>Functional and Genomic Variation between Human-Derived Isolates of Lachnospiraceae Reveals Inter- and Intra-Species Diversity.</title>
        <authorList>
            <person name="Sorbara M.T."/>
            <person name="Littmann E.R."/>
            <person name="Fontana E."/>
            <person name="Moody T.U."/>
            <person name="Kohout C.E."/>
            <person name="Gjonbalaj M."/>
            <person name="Eaton V."/>
            <person name="Seok R."/>
            <person name="Leiner I.M."/>
            <person name="Pamer E.G."/>
        </authorList>
    </citation>
    <scope>NUCLEOTIDE SEQUENCE [LARGE SCALE GENOMIC DNA]</scope>
    <source>
        <strain evidence="3 4">MSK.14.16</strain>
    </source>
</reference>
<gene>
    <name evidence="3" type="ORF">HFM93_07765</name>
</gene>
<keyword evidence="2" id="KW-0732">Signal</keyword>
<evidence type="ECO:0000313" key="4">
    <source>
        <dbReference type="Proteomes" id="UP000821846"/>
    </source>
</evidence>
<evidence type="ECO:0008006" key="5">
    <source>
        <dbReference type="Google" id="ProtNLM"/>
    </source>
</evidence>
<name>A0ABX2GXS0_9FIRM</name>
<evidence type="ECO:0000313" key="3">
    <source>
        <dbReference type="EMBL" id="NSG30167.1"/>
    </source>
</evidence>
<keyword evidence="4" id="KW-1185">Reference proteome</keyword>
<proteinExistence type="predicted"/>
<dbReference type="EMBL" id="JAAWUZ010000023">
    <property type="protein sequence ID" value="NSG30167.1"/>
    <property type="molecule type" value="Genomic_DNA"/>
</dbReference>
<feature type="compositionally biased region" description="Acidic residues" evidence="1">
    <location>
        <begin position="43"/>
        <end position="77"/>
    </location>
</feature>
<dbReference type="PROSITE" id="PS51257">
    <property type="entry name" value="PROKAR_LIPOPROTEIN"/>
    <property type="match status" value="1"/>
</dbReference>
<evidence type="ECO:0000256" key="1">
    <source>
        <dbReference type="SAM" id="MobiDB-lite"/>
    </source>
</evidence>
<evidence type="ECO:0000256" key="2">
    <source>
        <dbReference type="SAM" id="SignalP"/>
    </source>
</evidence>
<accession>A0ABX2GXS0</accession>
<organism evidence="3 4">
    <name type="scientific">Faecalicatena fissicatena</name>
    <dbReference type="NCBI Taxonomy" id="290055"/>
    <lineage>
        <taxon>Bacteria</taxon>
        <taxon>Bacillati</taxon>
        <taxon>Bacillota</taxon>
        <taxon>Clostridia</taxon>
        <taxon>Lachnospirales</taxon>
        <taxon>Lachnospiraceae</taxon>
        <taxon>Faecalicatena</taxon>
    </lineage>
</organism>
<feature type="region of interest" description="Disordered" evidence="1">
    <location>
        <begin position="37"/>
        <end position="80"/>
    </location>
</feature>
<protein>
    <recommendedName>
        <fullName evidence="5">WG containing repeat-containing protein</fullName>
    </recommendedName>
</protein>
<feature type="chain" id="PRO_5045422078" description="WG containing repeat-containing protein" evidence="2">
    <location>
        <begin position="20"/>
        <end position="498"/>
    </location>
</feature>
<dbReference type="Proteomes" id="UP000821846">
    <property type="component" value="Unassembled WGS sequence"/>
</dbReference>
<sequence length="498" mass="56761">MYKKNYHFLVMGLIFSALAVTGCSNNQKTEETVIESTANNEYESNEEAAGETVTEDDTDDEYEDYEEYEEDSEESTEETSTYVEMTYKFSEGEGWIKTRSENSLYDGYFCLDLKGNALFSVNNPDITYISPFFNGCAFVETDDVFYQIDLDGNVIKSYTISDDATVKTYAEGQIWTEEYSSGFDSAGYVYTLYNEKGEKVTEFSVEGTEPVDEINYCGQGVWRYYTRNSDGDYIYKCYCTESDKWIETDGDFPYHIYFCEDMTVLGLDNEDPDDTGYVAKMILMDKKGNLSEVGLKKELGGNLESASGYIKDGYCILEEYGEYLISYNLSSGEFKVMDNEYTERVKMDELPDKLMFTDGCVALPLQGKDENNYVGLFDTSWNLIGEPIKCSEFDFSEGKLITVQDVTDEYGRPDQEIVVYNTKGEEMFNAYEKGYRAITPYKNGMAYVIDEEDSPIAGIFYSLNDSDMLGGEWKTIDENGERLFNTVNLDNAKAVELK</sequence>
<comment type="caution">
    <text evidence="3">The sequence shown here is derived from an EMBL/GenBank/DDBJ whole genome shotgun (WGS) entry which is preliminary data.</text>
</comment>